<evidence type="ECO:0000313" key="2">
    <source>
        <dbReference type="EMBL" id="NBI05395.1"/>
    </source>
</evidence>
<gene>
    <name evidence="2" type="ORF">D3Z33_00815</name>
</gene>
<keyword evidence="1" id="KW-0472">Membrane</keyword>
<dbReference type="OrthoDB" id="9978798at2"/>
<sequence>MRTIISMSFLTILYLGLSYLLGVTKVMFILAATFFIMATLFSYNKQYYDKYFMLINPKQHKIIYEKHERFRKKHRLTSIISFYILSIIMFINGIIGIESNLPNEYLLTIRDFIIVAGIMLIIGIIVYLTDNYILKKSKYNREYIIWSILLSLVIVGIVFVAIEWVIFI</sequence>
<comment type="caution">
    <text evidence="2">The sequence shown here is derived from an EMBL/GenBank/DDBJ whole genome shotgun (WGS) entry which is preliminary data.</text>
</comment>
<feature type="transmembrane region" description="Helical" evidence="1">
    <location>
        <begin position="12"/>
        <end position="43"/>
    </location>
</feature>
<accession>A0A845QS87</accession>
<feature type="transmembrane region" description="Helical" evidence="1">
    <location>
        <begin position="76"/>
        <end position="97"/>
    </location>
</feature>
<reference evidence="2 3" key="1">
    <citation type="submission" date="2018-08" db="EMBL/GenBank/DDBJ databases">
        <title>Murine metabolic-syndrome-specific gut microbial biobank.</title>
        <authorList>
            <person name="Liu C."/>
        </authorList>
    </citation>
    <scope>NUCLEOTIDE SEQUENCE [LARGE SCALE GENOMIC DNA]</scope>
    <source>
        <strain evidence="2 3">583</strain>
    </source>
</reference>
<keyword evidence="1" id="KW-1133">Transmembrane helix</keyword>
<evidence type="ECO:0000313" key="3">
    <source>
        <dbReference type="Proteomes" id="UP000467132"/>
    </source>
</evidence>
<evidence type="ECO:0000256" key="1">
    <source>
        <dbReference type="SAM" id="Phobius"/>
    </source>
</evidence>
<dbReference type="EMBL" id="QXXA01000001">
    <property type="protein sequence ID" value="NBI05395.1"/>
    <property type="molecule type" value="Genomic_DNA"/>
</dbReference>
<keyword evidence="3" id="KW-1185">Reference proteome</keyword>
<name>A0A845QS87_9CLOT</name>
<organism evidence="2 3">
    <name type="scientific">Senegalia massiliensis</name>
    <dbReference type="NCBI Taxonomy" id="1720316"/>
    <lineage>
        <taxon>Bacteria</taxon>
        <taxon>Bacillati</taxon>
        <taxon>Bacillota</taxon>
        <taxon>Clostridia</taxon>
        <taxon>Eubacteriales</taxon>
        <taxon>Clostridiaceae</taxon>
        <taxon>Senegalia</taxon>
    </lineage>
</organism>
<protein>
    <submittedName>
        <fullName evidence="2">Uncharacterized protein</fullName>
    </submittedName>
</protein>
<dbReference type="AlphaFoldDB" id="A0A845QS87"/>
<dbReference type="Proteomes" id="UP000467132">
    <property type="component" value="Unassembled WGS sequence"/>
</dbReference>
<keyword evidence="1" id="KW-0812">Transmembrane</keyword>
<feature type="transmembrane region" description="Helical" evidence="1">
    <location>
        <begin position="143"/>
        <end position="167"/>
    </location>
</feature>
<feature type="transmembrane region" description="Helical" evidence="1">
    <location>
        <begin position="112"/>
        <end position="134"/>
    </location>
</feature>
<proteinExistence type="predicted"/>
<dbReference type="RefSeq" id="WP_160195906.1">
    <property type="nucleotide sequence ID" value="NZ_QXXA01000001.1"/>
</dbReference>